<feature type="compositionally biased region" description="Polar residues" evidence="1">
    <location>
        <begin position="28"/>
        <end position="47"/>
    </location>
</feature>
<proteinExistence type="predicted"/>
<evidence type="ECO:0000313" key="2">
    <source>
        <dbReference type="EMBL" id="GIX88694.1"/>
    </source>
</evidence>
<feature type="compositionally biased region" description="Basic residues" evidence="1">
    <location>
        <begin position="17"/>
        <end position="27"/>
    </location>
</feature>
<gene>
    <name evidence="2" type="ORF">CEXT_520781</name>
</gene>
<organism evidence="2 3">
    <name type="scientific">Caerostris extrusa</name>
    <name type="common">Bark spider</name>
    <name type="synonym">Caerostris bankana</name>
    <dbReference type="NCBI Taxonomy" id="172846"/>
    <lineage>
        <taxon>Eukaryota</taxon>
        <taxon>Metazoa</taxon>
        <taxon>Ecdysozoa</taxon>
        <taxon>Arthropoda</taxon>
        <taxon>Chelicerata</taxon>
        <taxon>Arachnida</taxon>
        <taxon>Araneae</taxon>
        <taxon>Araneomorphae</taxon>
        <taxon>Entelegynae</taxon>
        <taxon>Araneoidea</taxon>
        <taxon>Araneidae</taxon>
        <taxon>Caerostris</taxon>
    </lineage>
</organism>
<evidence type="ECO:0000256" key="1">
    <source>
        <dbReference type="SAM" id="MobiDB-lite"/>
    </source>
</evidence>
<dbReference type="AlphaFoldDB" id="A0AAV4NYK1"/>
<name>A0AAV4NYK1_CAEEX</name>
<dbReference type="Proteomes" id="UP001054945">
    <property type="component" value="Unassembled WGS sequence"/>
</dbReference>
<reference evidence="2 3" key="1">
    <citation type="submission" date="2021-06" db="EMBL/GenBank/DDBJ databases">
        <title>Caerostris extrusa draft genome.</title>
        <authorList>
            <person name="Kono N."/>
            <person name="Arakawa K."/>
        </authorList>
    </citation>
    <scope>NUCLEOTIDE SEQUENCE [LARGE SCALE GENOMIC DNA]</scope>
</reference>
<sequence length="107" mass="12090">MAKIWPRNIIKKEQMQSRKHARHRQRSPSKSSCDINNAISRKSTFLGVSTAGATGRDHGNKKSRKGGWSERKEKKNKKKDCWERWRKRKGDGRIADDVEGGGGGANS</sequence>
<accession>A0AAV4NYK1</accession>
<protein>
    <submittedName>
        <fullName evidence="2">Uncharacterized protein</fullName>
    </submittedName>
</protein>
<feature type="compositionally biased region" description="Basic and acidic residues" evidence="1">
    <location>
        <begin position="67"/>
        <end position="84"/>
    </location>
</feature>
<feature type="region of interest" description="Disordered" evidence="1">
    <location>
        <begin position="1"/>
        <end position="107"/>
    </location>
</feature>
<dbReference type="EMBL" id="BPLR01003793">
    <property type="protein sequence ID" value="GIX88694.1"/>
    <property type="molecule type" value="Genomic_DNA"/>
</dbReference>
<evidence type="ECO:0000313" key="3">
    <source>
        <dbReference type="Proteomes" id="UP001054945"/>
    </source>
</evidence>
<keyword evidence="3" id="KW-1185">Reference proteome</keyword>
<comment type="caution">
    <text evidence="2">The sequence shown here is derived from an EMBL/GenBank/DDBJ whole genome shotgun (WGS) entry which is preliminary data.</text>
</comment>